<reference evidence="2" key="1">
    <citation type="submission" date="2021-09" db="EMBL/GenBank/DDBJ databases">
        <authorList>
            <person name="Martin H S."/>
        </authorList>
    </citation>
    <scope>NUCLEOTIDE SEQUENCE</scope>
</reference>
<dbReference type="InterPro" id="IPR028010">
    <property type="entry name" value="GSAP_C_dom"/>
</dbReference>
<protein>
    <submittedName>
        <fullName evidence="2">(African queen) hypothetical protein</fullName>
    </submittedName>
</protein>
<dbReference type="OrthoDB" id="9997853at2759"/>
<comment type="caution">
    <text evidence="2">The sequence shown here is derived from an EMBL/GenBank/DDBJ whole genome shotgun (WGS) entry which is preliminary data.</text>
</comment>
<evidence type="ECO:0000313" key="2">
    <source>
        <dbReference type="EMBL" id="CAG9580988.1"/>
    </source>
</evidence>
<sequence>MTQQNIAVKLCGVLQSNNEQEVTAREWRLVGQEQDGSQILTWHSTVEDKEVMNVGVYINKTKTLTTLHTFEDKLNIIQASVNSSHSLLVYVVKTIPTDDDEQKEPTYSPYLVSLLPDKVNLPEEVEQASTKQIMLQFVYGKSNKYSPGIRNDRFLLFKHLEYIKIYRSPLFLNECDDGSEKWGFDGIYPEPETIVNVFSWAQWDCVNQVVFYIHYRSPCPGFAEEEARSPELTPTLSALQLHADLPHETVLNIPLSLPHVAGAHGAAAACGSYEDDPVPLRVHDCSLDLYIICDQRGMLCVCHHYLYKPLDDSTSSLVLDDVDLKDSGVNFAYSVTLLHHGCVVHSVVPDLPWSLAKSLRPSYTLYNDNHLLVHIPMLFTHLIDISLHHEPCCHIVVPMEPSESGPSLAPLLGWGPHAMVDLNTLDVITMGVTDKDLASTFKSDTADENKLAIMHYLIQHEGNTDLAEELLSWVCSLGPGGCSQLVMQEYLVSSTFAATRRSLSASAMSLLNALPFTLHLKFADVKVRGQRVCVSVCPLWRGGAAAVVLSPRQRVCQFSEDAWTRLWSALTTQPTTAKRLRVEHVRERLALTMHCYQPEALSRCSTPMSPTGSLPPRRPSLVCQDALPFVELDVCTTSKQEHVIAANLRAVSVHLMSESASSGPGSLESGVHALATRWSAAQLDAARALCRSVVRAAAAVPLPHQPRGFPFIDELDPTHALILFKLLEQYYVAIDSIAFPLPQGFSSFFTYLGYRTLPFHAFVQYVHRNVFELQIDVLKAIIASKDDSNKRTVNNKLRLIQLVGEGRGRRALASWPHRAALVLRARDHAAALLSGVTAPTRDHAPHRPVKDTGIAALPSGERLSPLDTFLDLLTAKASLNELDFNLIIEATLASVQESMAEFDTQAQCDDALIKLRNKPDAPVTAEPARKLKPMLLLKGVSSDIAQEDLLSTLLRQNLQLHTYSDTDITYRFKRGNNQSTHLYNAVLVANPAIWKLIVEIRRVCLDFQKVHAENFSPFLQ</sequence>
<dbReference type="Proteomes" id="UP000789524">
    <property type="component" value="Unassembled WGS sequence"/>
</dbReference>
<organism evidence="2 3">
    <name type="scientific">Danaus chrysippus</name>
    <name type="common">African queen</name>
    <dbReference type="NCBI Taxonomy" id="151541"/>
    <lineage>
        <taxon>Eukaryota</taxon>
        <taxon>Metazoa</taxon>
        <taxon>Ecdysozoa</taxon>
        <taxon>Arthropoda</taxon>
        <taxon>Hexapoda</taxon>
        <taxon>Insecta</taxon>
        <taxon>Pterygota</taxon>
        <taxon>Neoptera</taxon>
        <taxon>Endopterygota</taxon>
        <taxon>Lepidoptera</taxon>
        <taxon>Glossata</taxon>
        <taxon>Ditrysia</taxon>
        <taxon>Papilionoidea</taxon>
        <taxon>Nymphalidae</taxon>
        <taxon>Danainae</taxon>
        <taxon>Danaini</taxon>
        <taxon>Danaina</taxon>
        <taxon>Danaus</taxon>
        <taxon>Anosia</taxon>
    </lineage>
</organism>
<feature type="domain" description="Gamma-secretase-activating protein C-terminal" evidence="1">
    <location>
        <begin position="683"/>
        <end position="793"/>
    </location>
</feature>
<dbReference type="InterPro" id="IPR026172">
    <property type="entry name" value="GSAP_fam"/>
</dbReference>
<dbReference type="EMBL" id="CAKASE010000080">
    <property type="protein sequence ID" value="CAG9580988.1"/>
    <property type="molecule type" value="Genomic_DNA"/>
</dbReference>
<proteinExistence type="predicted"/>
<dbReference type="AlphaFoldDB" id="A0A8J2R812"/>
<gene>
    <name evidence="2" type="ORF">DCHRY22_LOCUS13707</name>
</gene>
<name>A0A8J2R812_9NEOP</name>
<dbReference type="GO" id="GO:1902004">
    <property type="term" value="P:positive regulation of amyloid-beta formation"/>
    <property type="evidence" value="ECO:0007669"/>
    <property type="project" value="TreeGrafter"/>
</dbReference>
<dbReference type="PANTHER" id="PTHR13630">
    <property type="entry name" value="GAMMA-SECRETASE-ACTIVATING PROTEIN"/>
    <property type="match status" value="1"/>
</dbReference>
<evidence type="ECO:0000259" key="1">
    <source>
        <dbReference type="Pfam" id="PF14959"/>
    </source>
</evidence>
<dbReference type="GO" id="GO:0005802">
    <property type="term" value="C:trans-Golgi network"/>
    <property type="evidence" value="ECO:0007669"/>
    <property type="project" value="TreeGrafter"/>
</dbReference>
<dbReference type="PANTHER" id="PTHR13630:SF1">
    <property type="entry name" value="GAMMA-SECRETASE-ACTIVATING PROTEIN"/>
    <property type="match status" value="1"/>
</dbReference>
<dbReference type="Pfam" id="PF14959">
    <property type="entry name" value="GSAP-16"/>
    <property type="match status" value="1"/>
</dbReference>
<accession>A0A8J2R812</accession>
<keyword evidence="3" id="KW-1185">Reference proteome</keyword>
<evidence type="ECO:0000313" key="3">
    <source>
        <dbReference type="Proteomes" id="UP000789524"/>
    </source>
</evidence>